<feature type="domain" description="N-acetyltransferase" evidence="3">
    <location>
        <begin position="1"/>
        <end position="160"/>
    </location>
</feature>
<dbReference type="EMBL" id="LORN02000006">
    <property type="protein sequence ID" value="PNN29997.1"/>
    <property type="molecule type" value="Genomic_DNA"/>
</dbReference>
<dbReference type="AlphaFoldDB" id="A0A2K0AY76"/>
<dbReference type="InterPro" id="IPR000182">
    <property type="entry name" value="GNAT_dom"/>
</dbReference>
<dbReference type="InterPro" id="IPR016181">
    <property type="entry name" value="Acyl_CoA_acyltransferase"/>
</dbReference>
<dbReference type="PANTHER" id="PTHR10908">
    <property type="entry name" value="SEROTONIN N-ACETYLTRANSFERASE"/>
    <property type="match status" value="1"/>
</dbReference>
<dbReference type="PROSITE" id="PS51186">
    <property type="entry name" value="GNAT"/>
    <property type="match status" value="1"/>
</dbReference>
<evidence type="ECO:0000313" key="5">
    <source>
        <dbReference type="Proteomes" id="UP000053523"/>
    </source>
</evidence>
<dbReference type="PANTHER" id="PTHR10908:SF0">
    <property type="entry name" value="SEROTONIN N-ACETYLTRANSFERASE"/>
    <property type="match status" value="1"/>
</dbReference>
<dbReference type="CDD" id="cd04301">
    <property type="entry name" value="NAT_SF"/>
    <property type="match status" value="1"/>
</dbReference>
<dbReference type="InterPro" id="IPR051635">
    <property type="entry name" value="SNAT-like"/>
</dbReference>
<dbReference type="SUPFAM" id="SSF55729">
    <property type="entry name" value="Acyl-CoA N-acyltransferases (Nat)"/>
    <property type="match status" value="1"/>
</dbReference>
<evidence type="ECO:0000313" key="4">
    <source>
        <dbReference type="EMBL" id="PNN29997.1"/>
    </source>
</evidence>
<evidence type="ECO:0000256" key="1">
    <source>
        <dbReference type="ARBA" id="ARBA00022679"/>
    </source>
</evidence>
<organism evidence="4 5">
    <name type="scientific">Staphylococcus haemolyticus</name>
    <dbReference type="NCBI Taxonomy" id="1283"/>
    <lineage>
        <taxon>Bacteria</taxon>
        <taxon>Bacillati</taxon>
        <taxon>Bacillota</taxon>
        <taxon>Bacilli</taxon>
        <taxon>Bacillales</taxon>
        <taxon>Staphylococcaceae</taxon>
        <taxon>Staphylococcus</taxon>
    </lineage>
</organism>
<sequence>MQLRKVTEEDLFSLIKLENEGFTPDEAATPKTLKQRINKIPDTFIIAEKEGRIIGYINGPVINQRYITDDLFEEIQSNPNSGGYLSVLGLVVNKDYQGQGIAGKLLEQFEKLAKRQLRCGVTLTCREALVSLYERYGYNNEGESTSQHAGIKWYNMVKEV</sequence>
<keyword evidence="2" id="KW-0012">Acyltransferase</keyword>
<evidence type="ECO:0000256" key="2">
    <source>
        <dbReference type="ARBA" id="ARBA00023315"/>
    </source>
</evidence>
<dbReference type="RefSeq" id="WP_053026958.1">
    <property type="nucleotide sequence ID" value="NZ_CAJCGD010000009.1"/>
</dbReference>
<protein>
    <submittedName>
        <fullName evidence="4">N-acetyltransferase</fullName>
    </submittedName>
</protein>
<proteinExistence type="predicted"/>
<accession>A0A2K0AY76</accession>
<dbReference type="Pfam" id="PF13673">
    <property type="entry name" value="Acetyltransf_10"/>
    <property type="match status" value="1"/>
</dbReference>
<dbReference type="Proteomes" id="UP000053523">
    <property type="component" value="Unassembled WGS sequence"/>
</dbReference>
<gene>
    <name evidence="4" type="ORF">AL503_001540</name>
</gene>
<keyword evidence="1 4" id="KW-0808">Transferase</keyword>
<evidence type="ECO:0000259" key="3">
    <source>
        <dbReference type="PROSITE" id="PS51186"/>
    </source>
</evidence>
<reference evidence="4 5" key="1">
    <citation type="submission" date="2017-12" db="EMBL/GenBank/DDBJ databases">
        <title>FDA dAtabase for Regulatory Grade micrObial Sequences (FDA-ARGOS): Supporting development and validation of Infectious Disease Dx tests.</title>
        <authorList>
            <person name="Hoffmann M."/>
            <person name="Allard M."/>
            <person name="Evans P."/>
            <person name="Brown E."/>
            <person name="Tallon L."/>
            <person name="Sadzewicz L."/>
            <person name="Sengamalay N."/>
            <person name="Ott S."/>
            <person name="Godinez A."/>
            <person name="Nagaraj S."/>
            <person name="Vavikolanu K."/>
            <person name="Aluvathingal J."/>
            <person name="Nadendla S."/>
            <person name="Sichtig H."/>
        </authorList>
    </citation>
    <scope>NUCLEOTIDE SEQUENCE [LARGE SCALE GENOMIC DNA]</scope>
    <source>
        <strain evidence="4 5">FDAARGOS_148</strain>
    </source>
</reference>
<dbReference type="Gene3D" id="3.40.630.30">
    <property type="match status" value="1"/>
</dbReference>
<dbReference type="GO" id="GO:0008080">
    <property type="term" value="F:N-acetyltransferase activity"/>
    <property type="evidence" value="ECO:0007669"/>
    <property type="project" value="UniProtKB-ARBA"/>
</dbReference>
<comment type="caution">
    <text evidence="4">The sequence shown here is derived from an EMBL/GenBank/DDBJ whole genome shotgun (WGS) entry which is preliminary data.</text>
</comment>
<name>A0A2K0AY76_STAHA</name>